<feature type="region of interest" description="Disordered" evidence="8">
    <location>
        <begin position="287"/>
        <end position="318"/>
    </location>
</feature>
<keyword evidence="2" id="KW-0399">Innate immunity</keyword>
<evidence type="ECO:0000256" key="2">
    <source>
        <dbReference type="ARBA" id="ARBA00022588"/>
    </source>
</evidence>
<dbReference type="Gene3D" id="1.10.8.10">
    <property type="entry name" value="DNA helicase RuvA subunit, C-terminal domain"/>
    <property type="match status" value="1"/>
</dbReference>
<dbReference type="Proteomes" id="UP000694548">
    <property type="component" value="Chromosome sgr07"/>
</dbReference>
<comment type="function">
    <text evidence="5">Interferon-stimulated protein that positively regulates RNA virus-triggered innate immune signaling. Mechanistically, promotes 'Lys-27'-linked polyubiquitination of MAVS through TRIM21 leading to enhanced the IFN signaling pathway.</text>
</comment>
<organism evidence="11 12">
    <name type="scientific">Nothobranchius furzeri</name>
    <name type="common">Turquoise killifish</name>
    <dbReference type="NCBI Taxonomy" id="105023"/>
    <lineage>
        <taxon>Eukaryota</taxon>
        <taxon>Metazoa</taxon>
        <taxon>Chordata</taxon>
        <taxon>Craniata</taxon>
        <taxon>Vertebrata</taxon>
        <taxon>Euteleostomi</taxon>
        <taxon>Actinopterygii</taxon>
        <taxon>Neopterygii</taxon>
        <taxon>Teleostei</taxon>
        <taxon>Neoteleostei</taxon>
        <taxon>Acanthomorphata</taxon>
        <taxon>Ovalentaria</taxon>
        <taxon>Atherinomorphae</taxon>
        <taxon>Cyprinodontiformes</taxon>
        <taxon>Nothobranchiidae</taxon>
        <taxon>Nothobranchius</taxon>
    </lineage>
</organism>
<dbReference type="Ensembl" id="ENSNFUT00015009624.1">
    <property type="protein sequence ID" value="ENSNFUP00015009154.1"/>
    <property type="gene ID" value="ENSNFUG00015004456.1"/>
</dbReference>
<feature type="region of interest" description="Disordered" evidence="8">
    <location>
        <begin position="229"/>
        <end position="275"/>
    </location>
</feature>
<evidence type="ECO:0000313" key="11">
    <source>
        <dbReference type="Ensembl" id="ENSNFUP00015009154.1"/>
    </source>
</evidence>
<dbReference type="InterPro" id="IPR000626">
    <property type="entry name" value="Ubiquitin-like_dom"/>
</dbReference>
<dbReference type="SMART" id="SM00165">
    <property type="entry name" value="UBA"/>
    <property type="match status" value="1"/>
</dbReference>
<keyword evidence="1" id="KW-0597">Phosphoprotein</keyword>
<dbReference type="SUPFAM" id="SSF46934">
    <property type="entry name" value="UBA-like"/>
    <property type="match status" value="1"/>
</dbReference>
<reference evidence="11" key="1">
    <citation type="submission" date="2014-08" db="EMBL/GenBank/DDBJ databases">
        <authorList>
            <person name="Senf B."/>
            <person name="Petzold A."/>
            <person name="Downie B.R."/>
            <person name="Koch P."/>
            <person name="Platzer M."/>
        </authorList>
    </citation>
    <scope>NUCLEOTIDE SEQUENCE [LARGE SCALE GENOMIC DNA]</scope>
    <source>
        <strain evidence="11">GRZ</strain>
    </source>
</reference>
<keyword evidence="3" id="KW-0833">Ubl conjugation pathway</keyword>
<protein>
    <recommendedName>
        <fullName evidence="7">Ubiquitin-like protein 7</fullName>
    </recommendedName>
</protein>
<evidence type="ECO:0000256" key="1">
    <source>
        <dbReference type="ARBA" id="ARBA00022553"/>
    </source>
</evidence>
<evidence type="ECO:0000256" key="8">
    <source>
        <dbReference type="SAM" id="MobiDB-lite"/>
    </source>
</evidence>
<dbReference type="SMART" id="SM00213">
    <property type="entry name" value="UBQ"/>
    <property type="match status" value="1"/>
</dbReference>
<proteinExistence type="predicted"/>
<dbReference type="SUPFAM" id="SSF54236">
    <property type="entry name" value="Ubiquitin-like"/>
    <property type="match status" value="1"/>
</dbReference>
<evidence type="ECO:0000313" key="12">
    <source>
        <dbReference type="Proteomes" id="UP000694548"/>
    </source>
</evidence>
<dbReference type="InterPro" id="IPR029071">
    <property type="entry name" value="Ubiquitin-like_domsf"/>
</dbReference>
<evidence type="ECO:0000256" key="5">
    <source>
        <dbReference type="ARBA" id="ARBA00057016"/>
    </source>
</evidence>
<feature type="domain" description="UBA" evidence="9">
    <location>
        <begin position="339"/>
        <end position="383"/>
    </location>
</feature>
<sequence length="387" mass="40846">MASSDWHLSLKLVDQPKSTFHFPEMMPGDVPPGGYRVATLKQLVAAQLPDSVPDPELIELVHCGRKLKDDLTLDACGVQPGSTLHVLKRMWPEPESSPEPVNRATAAREFKVFHAALHSLSSAYRDSVYKMLTNKESLDQILVATPGLRSDPVALDDVVLTFDPYCSSALVRNSVPELRLSARLIASHPALVNAIILVLHSVAGSMPAQSSASSSRNVSASSYSDMPGGFMFEGMSDDEEEFPSGSPAGPSNRGSLSAGVRPVSLGHSGAAGPRPITQSELATALALASTPDSSAVTPTTSSQVDPSGGSAPMPAGTPVSNDLFSQALQQALQATNMSALQGRWQSQLQQLRDMGIQDEELMLRALQATDGDIQAALELIFAGGPGL</sequence>
<dbReference type="GO" id="GO:0031593">
    <property type="term" value="F:polyubiquitin modification-dependent protein binding"/>
    <property type="evidence" value="ECO:0007669"/>
    <property type="project" value="TreeGrafter"/>
</dbReference>
<dbReference type="GO" id="GO:0006511">
    <property type="term" value="P:ubiquitin-dependent protein catabolic process"/>
    <property type="evidence" value="ECO:0007669"/>
    <property type="project" value="TreeGrafter"/>
</dbReference>
<evidence type="ECO:0000256" key="4">
    <source>
        <dbReference type="ARBA" id="ARBA00022859"/>
    </source>
</evidence>
<feature type="domain" description="Ubiquitin-like" evidence="10">
    <location>
        <begin position="37"/>
        <end position="90"/>
    </location>
</feature>
<reference evidence="11" key="3">
    <citation type="submission" date="2025-09" db="UniProtKB">
        <authorList>
            <consortium name="Ensembl"/>
        </authorList>
    </citation>
    <scope>IDENTIFICATION</scope>
</reference>
<name>A0A8C6NL48_NOTFU</name>
<dbReference type="InterPro" id="IPR015940">
    <property type="entry name" value="UBA"/>
</dbReference>
<dbReference type="GO" id="GO:0045087">
    <property type="term" value="P:innate immune response"/>
    <property type="evidence" value="ECO:0007669"/>
    <property type="project" value="UniProtKB-KW"/>
</dbReference>
<evidence type="ECO:0000259" key="9">
    <source>
        <dbReference type="PROSITE" id="PS50030"/>
    </source>
</evidence>
<dbReference type="PROSITE" id="PS50053">
    <property type="entry name" value="UBIQUITIN_2"/>
    <property type="match status" value="1"/>
</dbReference>
<keyword evidence="12" id="KW-1185">Reference proteome</keyword>
<feature type="compositionally biased region" description="Polar residues" evidence="8">
    <location>
        <begin position="296"/>
        <end position="305"/>
    </location>
</feature>
<dbReference type="PANTHER" id="PTHR10677">
    <property type="entry name" value="UBIQUILIN"/>
    <property type="match status" value="1"/>
</dbReference>
<dbReference type="GeneTree" id="ENSGT00390000015967"/>
<dbReference type="FunFam" id="1.10.8.10:FF:000192">
    <property type="entry name" value="Ubiquitin-like 7b (bone marrow stromal cell-derived)"/>
    <property type="match status" value="1"/>
</dbReference>
<accession>A0A8C6NL48</accession>
<dbReference type="InterPro" id="IPR047878">
    <property type="entry name" value="UBL7_UBA"/>
</dbReference>
<dbReference type="AlphaFoldDB" id="A0A8C6NL48"/>
<dbReference type="PANTHER" id="PTHR10677:SF25">
    <property type="entry name" value="UBIQUITIN-LIKE PROTEIN 7"/>
    <property type="match status" value="1"/>
</dbReference>
<dbReference type="CDD" id="cd14326">
    <property type="entry name" value="UBA_UBL7"/>
    <property type="match status" value="1"/>
</dbReference>
<dbReference type="GO" id="GO:0005829">
    <property type="term" value="C:cytosol"/>
    <property type="evidence" value="ECO:0007669"/>
    <property type="project" value="TreeGrafter"/>
</dbReference>
<comment type="subunit">
    <text evidence="6">Binds ubiquitin. Interacts with MAVS; this interaction enhances TRIM21-dependent 'Lys-27'-linked polyubiquitination of MAVS.</text>
</comment>
<dbReference type="Pfam" id="PF00240">
    <property type="entry name" value="ubiquitin"/>
    <property type="match status" value="1"/>
</dbReference>
<dbReference type="PROSITE" id="PS50030">
    <property type="entry name" value="UBA"/>
    <property type="match status" value="1"/>
</dbReference>
<keyword evidence="4" id="KW-0391">Immunity</keyword>
<dbReference type="FunFam" id="3.10.20.90:FF:000139">
    <property type="entry name" value="ubiquitin-like protein 7"/>
    <property type="match status" value="1"/>
</dbReference>
<evidence type="ECO:0000256" key="6">
    <source>
        <dbReference type="ARBA" id="ARBA00062414"/>
    </source>
</evidence>
<dbReference type="InterPro" id="IPR009060">
    <property type="entry name" value="UBA-like_sf"/>
</dbReference>
<dbReference type="InterPro" id="IPR015496">
    <property type="entry name" value="Ubiquilin"/>
</dbReference>
<evidence type="ECO:0000256" key="3">
    <source>
        <dbReference type="ARBA" id="ARBA00022786"/>
    </source>
</evidence>
<dbReference type="Gene3D" id="3.10.20.90">
    <property type="entry name" value="Phosphatidylinositol 3-kinase Catalytic Subunit, Chain A, domain 1"/>
    <property type="match status" value="1"/>
</dbReference>
<gene>
    <name evidence="11" type="primary">UBL7</name>
    <name evidence="11" type="synonym">LOC107382116</name>
</gene>
<reference evidence="11" key="2">
    <citation type="submission" date="2025-08" db="UniProtKB">
        <authorList>
            <consortium name="Ensembl"/>
        </authorList>
    </citation>
    <scope>IDENTIFICATION</scope>
</reference>
<evidence type="ECO:0000259" key="10">
    <source>
        <dbReference type="PROSITE" id="PS50053"/>
    </source>
</evidence>
<evidence type="ECO:0000256" key="7">
    <source>
        <dbReference type="ARBA" id="ARBA00074524"/>
    </source>
</evidence>